<comment type="caution">
    <text evidence="1">The sequence shown here is derived from an EMBL/GenBank/DDBJ whole genome shotgun (WGS) entry which is preliminary data.</text>
</comment>
<name>G0V457_9CLOT</name>
<dbReference type="eggNOG" id="ENOG5032XBY">
    <property type="taxonomic scope" value="Bacteria"/>
</dbReference>
<evidence type="ECO:0000313" key="2">
    <source>
        <dbReference type="Proteomes" id="UP000007652"/>
    </source>
</evidence>
<reference evidence="1 2" key="1">
    <citation type="journal article" date="2011" name="J. Bacteriol.">
        <title>Draft genome sequence of Caloramator australicus strain RC3T, a thermoanaerobe from the Great Artesian Basin of Australia.</title>
        <authorList>
            <person name="Ogg C.D."/>
            <person name="Patel B.K.C."/>
        </authorList>
    </citation>
    <scope>NUCLEOTIDE SEQUENCE [LARGE SCALE GENOMIC DNA]</scope>
    <source>
        <strain evidence="1 2">RC3</strain>
    </source>
</reference>
<proteinExistence type="predicted"/>
<dbReference type="Proteomes" id="UP000007652">
    <property type="component" value="Unassembled WGS sequence"/>
</dbReference>
<evidence type="ECO:0000313" key="1">
    <source>
        <dbReference type="EMBL" id="CCC57897.1"/>
    </source>
</evidence>
<dbReference type="RefSeq" id="WP_008907620.1">
    <property type="nucleotide sequence ID" value="NZ_CAKP01000009.1"/>
</dbReference>
<dbReference type="EMBL" id="CAKP01000009">
    <property type="protein sequence ID" value="CCC57897.1"/>
    <property type="molecule type" value="Genomic_DNA"/>
</dbReference>
<organism evidence="1 2">
    <name type="scientific">Caloramator australicus RC3</name>
    <dbReference type="NCBI Taxonomy" id="857293"/>
    <lineage>
        <taxon>Bacteria</taxon>
        <taxon>Bacillati</taxon>
        <taxon>Bacillota</taxon>
        <taxon>Clostridia</taxon>
        <taxon>Eubacteriales</taxon>
        <taxon>Clostridiaceae</taxon>
        <taxon>Caloramator</taxon>
    </lineage>
</organism>
<dbReference type="AlphaFoldDB" id="G0V457"/>
<dbReference type="STRING" id="857293.CAAU_0248"/>
<dbReference type="OrthoDB" id="1953412at2"/>
<sequence length="274" mass="32518">MRVYTNELGRYKAIAEKYKKSKEDVKLSLPIEFEGELYRVLEFFKSSFFEKNPTGILVLTNDGFKVSDKRVQREVVKLSYYLDILLDDDSIERLKKAITPEKELKKETINYNDAIDVLTLLNSENIKGIDTVINVLKKLPESKIENNRALEEYIKITKKYEDVDFAVNSEMIEELLKCYRDMLLVNFRRVKEINKGRAYYDSLKDLSSKNKKKISNKFNGMSQRYTRLEMILDKLKNILIIYDRILDMNEERYIEFLKTQDNVNINNKLKLIRE</sequence>
<gene>
    <name evidence="1" type="ORF">CAAU_0248</name>
</gene>
<accession>G0V457</accession>
<protein>
    <submittedName>
        <fullName evidence="1">Uncharacterized protein</fullName>
    </submittedName>
</protein>
<keyword evidence="2" id="KW-1185">Reference proteome</keyword>